<accession>A0A1R3ILR4</accession>
<dbReference type="Gramene" id="OMO83500">
    <property type="protein sequence ID" value="OMO83500"/>
    <property type="gene ID" value="CCACVL1_11380"/>
</dbReference>
<dbReference type="Proteomes" id="UP000188268">
    <property type="component" value="Unassembled WGS sequence"/>
</dbReference>
<dbReference type="EMBL" id="AWWV01009859">
    <property type="protein sequence ID" value="OMO83500.1"/>
    <property type="molecule type" value="Genomic_DNA"/>
</dbReference>
<evidence type="ECO:0000313" key="1">
    <source>
        <dbReference type="EMBL" id="OMO83500.1"/>
    </source>
</evidence>
<name>A0A1R3ILR4_COCAP</name>
<sequence length="61" mass="6997">MDIYRLRAISTDDVFKSADAVELVIQELGRKIVRTPNQITKTTSFLDPDGYVKTVLVENRR</sequence>
<dbReference type="STRING" id="210143.A0A1R3ILR4"/>
<reference evidence="1 2" key="1">
    <citation type="submission" date="2013-09" db="EMBL/GenBank/DDBJ databases">
        <title>Corchorus capsularis genome sequencing.</title>
        <authorList>
            <person name="Alam M."/>
            <person name="Haque M.S."/>
            <person name="Islam M.S."/>
            <person name="Emdad E.M."/>
            <person name="Islam M.M."/>
            <person name="Ahmed B."/>
            <person name="Halim A."/>
            <person name="Hossen Q.M.M."/>
            <person name="Hossain M.Z."/>
            <person name="Ahmed R."/>
            <person name="Khan M.M."/>
            <person name="Islam R."/>
            <person name="Rashid M.M."/>
            <person name="Khan S.A."/>
            <person name="Rahman M.S."/>
            <person name="Alam M."/>
        </authorList>
    </citation>
    <scope>NUCLEOTIDE SEQUENCE [LARGE SCALE GENOMIC DNA]</scope>
    <source>
        <strain evidence="2">cv. CVL-1</strain>
        <tissue evidence="1">Whole seedling</tissue>
    </source>
</reference>
<comment type="caution">
    <text evidence="1">The sequence shown here is derived from an EMBL/GenBank/DDBJ whole genome shotgun (WGS) entry which is preliminary data.</text>
</comment>
<keyword evidence="2" id="KW-1185">Reference proteome</keyword>
<proteinExistence type="predicted"/>
<gene>
    <name evidence="1" type="ORF">CCACVL1_11380</name>
</gene>
<protein>
    <submittedName>
        <fullName evidence="1">Uncharacterized protein</fullName>
    </submittedName>
</protein>
<dbReference type="OMA" id="IVRTPNQ"/>
<dbReference type="OrthoDB" id="1707709at2759"/>
<dbReference type="AlphaFoldDB" id="A0A1R3ILR4"/>
<evidence type="ECO:0000313" key="2">
    <source>
        <dbReference type="Proteomes" id="UP000188268"/>
    </source>
</evidence>
<organism evidence="1 2">
    <name type="scientific">Corchorus capsularis</name>
    <name type="common">Jute</name>
    <dbReference type="NCBI Taxonomy" id="210143"/>
    <lineage>
        <taxon>Eukaryota</taxon>
        <taxon>Viridiplantae</taxon>
        <taxon>Streptophyta</taxon>
        <taxon>Embryophyta</taxon>
        <taxon>Tracheophyta</taxon>
        <taxon>Spermatophyta</taxon>
        <taxon>Magnoliopsida</taxon>
        <taxon>eudicotyledons</taxon>
        <taxon>Gunneridae</taxon>
        <taxon>Pentapetalae</taxon>
        <taxon>rosids</taxon>
        <taxon>malvids</taxon>
        <taxon>Malvales</taxon>
        <taxon>Malvaceae</taxon>
        <taxon>Grewioideae</taxon>
        <taxon>Apeibeae</taxon>
        <taxon>Corchorus</taxon>
    </lineage>
</organism>